<organism evidence="1 2">
    <name type="scientific">Beta vulgaris subsp. vulgaris</name>
    <name type="common">Beet</name>
    <dbReference type="NCBI Taxonomy" id="3555"/>
    <lineage>
        <taxon>Eukaryota</taxon>
        <taxon>Viridiplantae</taxon>
        <taxon>Streptophyta</taxon>
        <taxon>Embryophyta</taxon>
        <taxon>Tracheophyta</taxon>
        <taxon>Spermatophyta</taxon>
        <taxon>Magnoliopsida</taxon>
        <taxon>eudicotyledons</taxon>
        <taxon>Gunneridae</taxon>
        <taxon>Pentapetalae</taxon>
        <taxon>Caryophyllales</taxon>
        <taxon>Chenopodiaceae</taxon>
        <taxon>Betoideae</taxon>
        <taxon>Beta</taxon>
    </lineage>
</organism>
<keyword evidence="2" id="KW-1185">Reference proteome</keyword>
<feature type="non-terminal residue" evidence="1">
    <location>
        <position position="228"/>
    </location>
</feature>
<sequence length="228" mass="24781">AATRASVMLLCAIMHRGQIDSDAFIPDPDAPSLRWMWRLITDRESSIRAAALHLFAFLNPDLRSIATASAPTGTDITSTAIRLASDQTQAPIVRQSALIIFCKFDDDESLSAVTALIPTLLRADIVSPSFWMAFLHLADRLLQSQHAAQIKAHLFDHDAVAIILNLMEPRSLESAWSGYVARHCSQIASPAVWSTVEFPIAVDCGLAAISVLQHVVDDVQLNSLVVSG</sequence>
<dbReference type="Proteomes" id="UP000035740">
    <property type="component" value="Unassembled WGS sequence"/>
</dbReference>
<accession>A0A0J7YPY9</accession>
<name>A0A0J7YPY9_BETVV</name>
<dbReference type="EMBL" id="KQ106630">
    <property type="protein sequence ID" value="KMS65579.1"/>
    <property type="molecule type" value="Genomic_DNA"/>
</dbReference>
<evidence type="ECO:0000313" key="2">
    <source>
        <dbReference type="Proteomes" id="UP000035740"/>
    </source>
</evidence>
<reference evidence="1 2" key="1">
    <citation type="journal article" date="2014" name="Nature">
        <title>The genome of the recently domesticated crop plant sugar beet (Beta vulgaris).</title>
        <authorList>
            <person name="Dohm J.C."/>
            <person name="Minoche A.E."/>
            <person name="Holtgrawe D."/>
            <person name="Capella-Gutierrez S."/>
            <person name="Zakrzewski F."/>
            <person name="Tafer H."/>
            <person name="Rupp O."/>
            <person name="Sorensen T.R."/>
            <person name="Stracke R."/>
            <person name="Reinhardt R."/>
            <person name="Goesmann A."/>
            <person name="Kraft T."/>
            <person name="Schulz B."/>
            <person name="Stadler P.F."/>
            <person name="Schmidt T."/>
            <person name="Gabaldon T."/>
            <person name="Lehrach H."/>
            <person name="Weisshaar B."/>
            <person name="Himmelbauer H."/>
        </authorList>
    </citation>
    <scope>NUCLEOTIDE SEQUENCE [LARGE SCALE GENOMIC DNA]</scope>
    <source>
        <tissue evidence="1">Taproot</tissue>
    </source>
</reference>
<dbReference type="AlphaFoldDB" id="A0A0J7YPY9"/>
<evidence type="ECO:0000313" key="1">
    <source>
        <dbReference type="EMBL" id="KMS65579.1"/>
    </source>
</evidence>
<gene>
    <name evidence="1" type="ORF">BVRB_034540</name>
</gene>
<dbReference type="Gramene" id="KMS65579">
    <property type="protein sequence ID" value="KMS65579"/>
    <property type="gene ID" value="BVRB_034540"/>
</dbReference>
<feature type="non-terminal residue" evidence="1">
    <location>
        <position position="1"/>
    </location>
</feature>
<protein>
    <recommendedName>
        <fullName evidence="3">Condensin complex subunit 1 C-terminal domain-containing protein</fullName>
    </recommendedName>
</protein>
<evidence type="ECO:0008006" key="3">
    <source>
        <dbReference type="Google" id="ProtNLM"/>
    </source>
</evidence>
<proteinExistence type="predicted"/>